<name>A0A6V7PVL0_ANACO</name>
<evidence type="ECO:0000313" key="3">
    <source>
        <dbReference type="EMBL" id="CAD1834708.1"/>
    </source>
</evidence>
<organism evidence="3">
    <name type="scientific">Ananas comosus var. bracteatus</name>
    <name type="common">red pineapple</name>
    <dbReference type="NCBI Taxonomy" id="296719"/>
    <lineage>
        <taxon>Eukaryota</taxon>
        <taxon>Viridiplantae</taxon>
        <taxon>Streptophyta</taxon>
        <taxon>Embryophyta</taxon>
        <taxon>Tracheophyta</taxon>
        <taxon>Spermatophyta</taxon>
        <taxon>Magnoliopsida</taxon>
        <taxon>Liliopsida</taxon>
        <taxon>Poales</taxon>
        <taxon>Bromeliaceae</taxon>
        <taxon>Bromelioideae</taxon>
        <taxon>Ananas</taxon>
    </lineage>
</organism>
<feature type="region of interest" description="Disordered" evidence="2">
    <location>
        <begin position="1"/>
        <end position="62"/>
    </location>
</feature>
<dbReference type="EMBL" id="LR862152">
    <property type="protein sequence ID" value="CAD1834708.1"/>
    <property type="molecule type" value="Genomic_DNA"/>
</dbReference>
<feature type="compositionally biased region" description="Basic and acidic residues" evidence="2">
    <location>
        <begin position="17"/>
        <end position="27"/>
    </location>
</feature>
<reference evidence="3" key="1">
    <citation type="submission" date="2020-07" db="EMBL/GenBank/DDBJ databases">
        <authorList>
            <person name="Lin J."/>
        </authorList>
    </citation>
    <scope>NUCLEOTIDE SEQUENCE</scope>
</reference>
<accession>A0A6V7PVL0</accession>
<sequence>MVRSKRLRGCTITTLQDNEHQSDRDDLSPTLNPTSLENQPSIEPEPSEENSQVQESTNIEDDDTLEIIDEQGNLKKKRGLTRAKDVWNLPSGQRIKVDWNKFGQPIKKGGGILGGWLGTVARRGNMCPIHYISWKVMPTVPFKLDIVKMTRSKFFLPRDDKIETWVLKSVGRKWKDYKHELKSKYKTANRTQEEIASDDLIGELAKKATTTEFSNATKEVEENVYKEDRYGRVRGYGIGPTPTQVFGIQAQLRNIENERHDPMKEEVQRLRAQIQDMQKKHETEMSEIKTLLHRLVDQSVNLGSETRDSSSL</sequence>
<feature type="coiled-coil region" evidence="1">
    <location>
        <begin position="260"/>
        <end position="287"/>
    </location>
</feature>
<keyword evidence="1" id="KW-0175">Coiled coil</keyword>
<dbReference type="AlphaFoldDB" id="A0A6V7PVL0"/>
<protein>
    <recommendedName>
        <fullName evidence="4">Transposase Tnp1/En/Spm-like domain-containing protein</fullName>
    </recommendedName>
</protein>
<dbReference type="PANTHER" id="PTHR33144:SF25">
    <property type="entry name" value="DUF4216 DOMAIN-CONTAINING PROTEIN"/>
    <property type="match status" value="1"/>
</dbReference>
<dbReference type="PANTHER" id="PTHR33144">
    <property type="entry name" value="OS10G0409366 PROTEIN-RELATED"/>
    <property type="match status" value="1"/>
</dbReference>
<proteinExistence type="predicted"/>
<evidence type="ECO:0008006" key="4">
    <source>
        <dbReference type="Google" id="ProtNLM"/>
    </source>
</evidence>
<gene>
    <name evidence="3" type="ORF">CB5_LOCUS17919</name>
</gene>
<evidence type="ECO:0000256" key="1">
    <source>
        <dbReference type="SAM" id="Coils"/>
    </source>
</evidence>
<feature type="compositionally biased region" description="Low complexity" evidence="2">
    <location>
        <begin position="37"/>
        <end position="52"/>
    </location>
</feature>
<evidence type="ECO:0000256" key="2">
    <source>
        <dbReference type="SAM" id="MobiDB-lite"/>
    </source>
</evidence>